<dbReference type="AlphaFoldDB" id="A0A1G1XK03"/>
<sequence>MQRNRVLVADRYFSLPWVAVDMIFVSAGGKMYKAYRVLEVGPMKRENGECIYAAPKLEEIRLDPEKHRGWKPGRMAARWAIVAAFRYEGYGSVVMANKCRI</sequence>
<gene>
    <name evidence="1" type="ORF">A2570_03620</name>
</gene>
<organism evidence="1 2">
    <name type="scientific">Candidatus Brennerbacteria bacterium RIFOXYD1_FULL_41_16</name>
    <dbReference type="NCBI Taxonomy" id="1797529"/>
    <lineage>
        <taxon>Bacteria</taxon>
        <taxon>Candidatus Brenneribacteriota</taxon>
    </lineage>
</organism>
<protein>
    <submittedName>
        <fullName evidence="1">Uncharacterized protein</fullName>
    </submittedName>
</protein>
<evidence type="ECO:0000313" key="1">
    <source>
        <dbReference type="EMBL" id="OGY40338.1"/>
    </source>
</evidence>
<dbReference type="STRING" id="1797529.A2570_03620"/>
<comment type="caution">
    <text evidence="1">The sequence shown here is derived from an EMBL/GenBank/DDBJ whole genome shotgun (WGS) entry which is preliminary data.</text>
</comment>
<proteinExistence type="predicted"/>
<dbReference type="Proteomes" id="UP000178570">
    <property type="component" value="Unassembled WGS sequence"/>
</dbReference>
<reference evidence="1 2" key="1">
    <citation type="journal article" date="2016" name="Nat. Commun.">
        <title>Thousands of microbial genomes shed light on interconnected biogeochemical processes in an aquifer system.</title>
        <authorList>
            <person name="Anantharaman K."/>
            <person name="Brown C.T."/>
            <person name="Hug L.A."/>
            <person name="Sharon I."/>
            <person name="Castelle C.J."/>
            <person name="Probst A.J."/>
            <person name="Thomas B.C."/>
            <person name="Singh A."/>
            <person name="Wilkins M.J."/>
            <person name="Karaoz U."/>
            <person name="Brodie E.L."/>
            <person name="Williams K.H."/>
            <person name="Hubbard S.S."/>
            <person name="Banfield J.F."/>
        </authorList>
    </citation>
    <scope>NUCLEOTIDE SEQUENCE [LARGE SCALE GENOMIC DNA]</scope>
</reference>
<accession>A0A1G1XK03</accession>
<evidence type="ECO:0000313" key="2">
    <source>
        <dbReference type="Proteomes" id="UP000178570"/>
    </source>
</evidence>
<name>A0A1G1XK03_9BACT</name>
<dbReference type="EMBL" id="MHHY01000009">
    <property type="protein sequence ID" value="OGY40338.1"/>
    <property type="molecule type" value="Genomic_DNA"/>
</dbReference>